<keyword evidence="1" id="KW-0547">Nucleotide-binding</keyword>
<dbReference type="Gene3D" id="3.40.50.300">
    <property type="entry name" value="P-loop containing nucleotide triphosphate hydrolases"/>
    <property type="match status" value="1"/>
</dbReference>
<keyword evidence="2" id="KW-1185">Reference proteome</keyword>
<gene>
    <name evidence="1" type="ORF">N1032_03805</name>
</gene>
<organism evidence="1 2">
    <name type="scientific">Herbiconiux daphne</name>
    <dbReference type="NCBI Taxonomy" id="2970914"/>
    <lineage>
        <taxon>Bacteria</taxon>
        <taxon>Bacillati</taxon>
        <taxon>Actinomycetota</taxon>
        <taxon>Actinomycetes</taxon>
        <taxon>Micrococcales</taxon>
        <taxon>Microbacteriaceae</taxon>
        <taxon>Herbiconiux</taxon>
    </lineage>
</organism>
<evidence type="ECO:0000313" key="2">
    <source>
        <dbReference type="Proteomes" id="UP001165586"/>
    </source>
</evidence>
<proteinExistence type="predicted"/>
<reference evidence="1" key="1">
    <citation type="submission" date="2022-08" db="EMBL/GenBank/DDBJ databases">
        <authorList>
            <person name="Deng Y."/>
            <person name="Han X.-F."/>
            <person name="Zhang Y.-Q."/>
        </authorList>
    </citation>
    <scope>NUCLEOTIDE SEQUENCE</scope>
    <source>
        <strain evidence="1">CPCC 203386</strain>
    </source>
</reference>
<dbReference type="GO" id="GO:0005524">
    <property type="term" value="F:ATP binding"/>
    <property type="evidence" value="ECO:0007669"/>
    <property type="project" value="UniProtKB-KW"/>
</dbReference>
<evidence type="ECO:0000313" key="1">
    <source>
        <dbReference type="EMBL" id="MCS5732867.1"/>
    </source>
</evidence>
<protein>
    <submittedName>
        <fullName evidence="1">ATP-binding protein</fullName>
    </submittedName>
</protein>
<sequence length="1187" mass="133075">MSAADEIRSSRAAVSVAAKATFRRRTITFSSLASDLESIADASSAGGVRAGFKRLQRHLRLVREAIATRESKLRADLASLAAAEAATDREPAQRETIDSHLRTMSELEDFLYPIVEILEHHEGRTALNRMPTLLLGEWGTGKTHFACDIVLAALAEHIPAVAVLAPTLDGGDPLTELANEIGFSNSESLLRELGDAAVQAGRRALIVIDAVNEADRSAWNTRLPTLLRTVARHENVALLLTCRAPFEQQMFRARDFSRLCVLYHPGFGDQEFDAQLEFFDHYRLPALHVPLLAVEFARPLFLKLLCEGLVRLSRRTQQRHLDGISSGQKGMTYVLENFVGAVGSDIETRHELPRMACWYLLKGHPSSGFAGLAGRLANLRQEWLTPADVETEAVSQLGISVQAAKELVRDMVSSGLLVEQLRYSEGSYHEVFSLPYQRFSDHLVARHLLLSELDVGTVGRVRRSFYKSRRLGAVFQVDRMGSTFAEPGIASALMVEFPERVKRLPAGESRELIAYLPKDRLRRAPISDAFVEGLYWRDAGAFTDHTERVVASLLRGDPHLSSQIFEVLLGLAARHRHPWNGTWLWNKLSEMNMPNRDLKWSEFIRQSEGAANVHRLLAWSERAASKVPSSDADAAENLLRLLAMLTVTTDRAVRDRATRAMVTVGETAPRSLFELVTHALQFNDPYLGERVMAASYGVALRHWGHRDRHPEFDQALTRLADHLFANVLAVNSKNSTWHALTRSYAEDLIRVLLLLRPRALSRAEKSMLARVPAPEESPFRDLTAISEADTTDGEHAIHMDFGNYTMGRLVNGRRNYDMDNTEYVGIRRQIADRVGMLGYRVREFEDIDRVIARYGATRSTGERVDRYGKKYAWIAYFEMYGIRSRQGLVEGFPLQEPRSTDVDIDPTFPREPPVWRPPLFETFAPTFVNQENWLTDGEVPDYKSILALSEVDGHQGPWLLLDAVINEDVGHAREIRAGLTTAFVPRASVPAVMAELQAHPPQYGDIPESGTDHYTFLGEVPWSTRFGSDVRRADGAPRHLADRAFASFANGRWRAGIKVEATTRTWGWESYHSSLNQLGSVTFPSPSFTSFHKLRGADGSADLLDQSSQVVTLFRRHPGPAFGSTYLYVRKALVDAYLTSRRLALVCVIRGERTVQYDHFGESFPANLRAIYATQVNDFVEVHGPRL</sequence>
<name>A0ABT2GZV6_9MICO</name>
<dbReference type="RefSeq" id="WP_259537535.1">
    <property type="nucleotide sequence ID" value="NZ_JANLCJ010000001.1"/>
</dbReference>
<keyword evidence="1" id="KW-0067">ATP-binding</keyword>
<dbReference type="SUPFAM" id="SSF52540">
    <property type="entry name" value="P-loop containing nucleoside triphosphate hydrolases"/>
    <property type="match status" value="1"/>
</dbReference>
<accession>A0ABT2GZV6</accession>
<comment type="caution">
    <text evidence="1">The sequence shown here is derived from an EMBL/GenBank/DDBJ whole genome shotgun (WGS) entry which is preliminary data.</text>
</comment>
<dbReference type="Proteomes" id="UP001165586">
    <property type="component" value="Unassembled WGS sequence"/>
</dbReference>
<dbReference type="EMBL" id="JANLCJ010000001">
    <property type="protein sequence ID" value="MCS5732867.1"/>
    <property type="molecule type" value="Genomic_DNA"/>
</dbReference>
<dbReference type="InterPro" id="IPR027417">
    <property type="entry name" value="P-loop_NTPase"/>
</dbReference>